<protein>
    <submittedName>
        <fullName evidence="2">Uncharacterized protein</fullName>
    </submittedName>
</protein>
<dbReference type="EMBL" id="RCMI01000250">
    <property type="protein sequence ID" value="KAG2922458.1"/>
    <property type="molecule type" value="Genomic_DNA"/>
</dbReference>
<comment type="caution">
    <text evidence="2">The sequence shown here is derived from an EMBL/GenBank/DDBJ whole genome shotgun (WGS) entry which is preliminary data.</text>
</comment>
<organism evidence="2 4">
    <name type="scientific">Phytophthora cactorum</name>
    <dbReference type="NCBI Taxonomy" id="29920"/>
    <lineage>
        <taxon>Eukaryota</taxon>
        <taxon>Sar</taxon>
        <taxon>Stramenopiles</taxon>
        <taxon>Oomycota</taxon>
        <taxon>Peronosporomycetes</taxon>
        <taxon>Peronosporales</taxon>
        <taxon>Peronosporaceae</taxon>
        <taxon>Phytophthora</taxon>
    </lineage>
</organism>
<evidence type="ECO:0000313" key="3">
    <source>
        <dbReference type="EMBL" id="KAG2987847.1"/>
    </source>
</evidence>
<dbReference type="Proteomes" id="UP000774804">
    <property type="component" value="Unassembled WGS sequence"/>
</dbReference>
<sequence length="150" mass="17185">MELCGVNLRVNDVEDHLVNKARAEADAVMNRLLRRIFGAYSSGRTQVTVADLLQTWLDDSIMAVLENYVNASLSETAFVTKDYLLNFFESRYMEFLNALGAPNQRCGRSNEWSAQMDPDRDKARATDLAHRLCRKSGLWSVFRSSHWMMT</sequence>
<dbReference type="Proteomes" id="UP000735874">
    <property type="component" value="Unassembled WGS sequence"/>
</dbReference>
<accession>A0A8T1KMZ0</accession>
<dbReference type="AlphaFoldDB" id="A0A8T1KMZ0"/>
<evidence type="ECO:0000313" key="1">
    <source>
        <dbReference type="EMBL" id="KAG2858494.1"/>
    </source>
</evidence>
<dbReference type="EMBL" id="RCMG01000250">
    <property type="protein sequence ID" value="KAG2858494.1"/>
    <property type="molecule type" value="Genomic_DNA"/>
</dbReference>
<dbReference type="EMBL" id="RCML01000164">
    <property type="protein sequence ID" value="KAG2987847.1"/>
    <property type="molecule type" value="Genomic_DNA"/>
</dbReference>
<reference evidence="2" key="1">
    <citation type="submission" date="2018-10" db="EMBL/GenBank/DDBJ databases">
        <title>Effector identification in a new, highly contiguous assembly of the strawberry crown rot pathogen Phytophthora cactorum.</title>
        <authorList>
            <person name="Armitage A.D."/>
            <person name="Nellist C.F."/>
            <person name="Bates H."/>
            <person name="Vickerstaff R.J."/>
            <person name="Harrison R.J."/>
        </authorList>
    </citation>
    <scope>NUCLEOTIDE SEQUENCE</scope>
    <source>
        <strain evidence="1">15-7</strain>
        <strain evidence="2">4032</strain>
        <strain evidence="3">P415</strain>
    </source>
</reference>
<dbReference type="Proteomes" id="UP000697107">
    <property type="component" value="Unassembled WGS sequence"/>
</dbReference>
<gene>
    <name evidence="1" type="ORF">PC113_g9761</name>
    <name evidence="2" type="ORF">PC115_g9217</name>
    <name evidence="3" type="ORF">PC118_g7072</name>
</gene>
<proteinExistence type="predicted"/>
<evidence type="ECO:0000313" key="4">
    <source>
        <dbReference type="Proteomes" id="UP000774804"/>
    </source>
</evidence>
<dbReference type="VEuPathDB" id="FungiDB:PC110_g19091"/>
<evidence type="ECO:0000313" key="2">
    <source>
        <dbReference type="EMBL" id="KAG2922458.1"/>
    </source>
</evidence>
<name>A0A8T1KMZ0_9STRA</name>